<dbReference type="RefSeq" id="WP_130650600.1">
    <property type="nucleotide sequence ID" value="NZ_BMHA01000006.1"/>
</dbReference>
<dbReference type="PRINTS" id="PR00368">
    <property type="entry name" value="FADPNR"/>
</dbReference>
<feature type="active site" description="Proton acceptor" evidence="13">
    <location>
        <position position="461"/>
    </location>
</feature>
<evidence type="ECO:0000259" key="18">
    <source>
        <dbReference type="Pfam" id="PF07992"/>
    </source>
</evidence>
<evidence type="ECO:0000256" key="9">
    <source>
        <dbReference type="ARBA" id="ARBA00023027"/>
    </source>
</evidence>
<keyword evidence="11 16" id="KW-0676">Redox-active center</keyword>
<comment type="caution">
    <text evidence="19">The sequence shown here is derived from an EMBL/GenBank/DDBJ whole genome shotgun (WGS) entry which is preliminary data.</text>
</comment>
<evidence type="ECO:0000256" key="11">
    <source>
        <dbReference type="ARBA" id="ARBA00023284"/>
    </source>
</evidence>
<evidence type="ECO:0000256" key="6">
    <source>
        <dbReference type="ARBA" id="ARBA00022630"/>
    </source>
</evidence>
<keyword evidence="14" id="KW-0547">Nucleotide-binding</keyword>
<feature type="binding site" evidence="14">
    <location>
        <begin position="143"/>
        <end position="145"/>
    </location>
    <ligand>
        <name>FAD</name>
        <dbReference type="ChEBI" id="CHEBI:57692"/>
    </ligand>
</feature>
<dbReference type="GO" id="GO:0004148">
    <property type="term" value="F:dihydrolipoyl dehydrogenase (NADH) activity"/>
    <property type="evidence" value="ECO:0007669"/>
    <property type="project" value="UniProtKB-EC"/>
</dbReference>
<feature type="binding site" evidence="14">
    <location>
        <position position="203"/>
    </location>
    <ligand>
        <name>NAD(+)</name>
        <dbReference type="ChEBI" id="CHEBI:57540"/>
    </ligand>
</feature>
<comment type="subcellular location">
    <subcellularLocation>
        <location evidence="1">Cytoplasm</location>
    </subcellularLocation>
</comment>
<comment type="miscellaneous">
    <text evidence="16">The active site is a redox-active disulfide bond.</text>
</comment>
<dbReference type="GO" id="GO:0006103">
    <property type="term" value="P:2-oxoglutarate metabolic process"/>
    <property type="evidence" value="ECO:0007669"/>
    <property type="project" value="TreeGrafter"/>
</dbReference>
<dbReference type="PRINTS" id="PR00411">
    <property type="entry name" value="PNDRDTASEI"/>
</dbReference>
<evidence type="ECO:0000256" key="16">
    <source>
        <dbReference type="RuleBase" id="RU003692"/>
    </source>
</evidence>
<dbReference type="InterPro" id="IPR016156">
    <property type="entry name" value="FAD/NAD-linked_Rdtase_dimer_sf"/>
</dbReference>
<dbReference type="InterPro" id="IPR004099">
    <property type="entry name" value="Pyr_nucl-diS_OxRdtase_dimer"/>
</dbReference>
<keyword evidence="7 14" id="KW-0274">FAD</keyword>
<dbReference type="PANTHER" id="PTHR22912">
    <property type="entry name" value="DISULFIDE OXIDOREDUCTASE"/>
    <property type="match status" value="1"/>
</dbReference>
<evidence type="ECO:0000256" key="12">
    <source>
        <dbReference type="ARBA" id="ARBA00049187"/>
    </source>
</evidence>
<dbReference type="PIRSF" id="PIRSF000350">
    <property type="entry name" value="Mercury_reductase_MerA"/>
    <property type="match status" value="1"/>
</dbReference>
<proteinExistence type="inferred from homology"/>
<evidence type="ECO:0000256" key="8">
    <source>
        <dbReference type="ARBA" id="ARBA00023002"/>
    </source>
</evidence>
<dbReference type="InterPro" id="IPR050151">
    <property type="entry name" value="Class-I_Pyr_Nuc-Dis_Oxidored"/>
</dbReference>
<evidence type="ECO:0000256" key="15">
    <source>
        <dbReference type="PIRSR" id="PIRSR000350-4"/>
    </source>
</evidence>
<feature type="binding site" evidence="14">
    <location>
        <begin position="180"/>
        <end position="187"/>
    </location>
    <ligand>
        <name>NAD(+)</name>
        <dbReference type="ChEBI" id="CHEBI:57540"/>
    </ligand>
</feature>
<evidence type="ECO:0000256" key="1">
    <source>
        <dbReference type="ARBA" id="ARBA00004496"/>
    </source>
</evidence>
<dbReference type="NCBIfam" id="TIGR01350">
    <property type="entry name" value="lipoamide_DH"/>
    <property type="match status" value="1"/>
</dbReference>
<feature type="binding site" evidence="14">
    <location>
        <position position="310"/>
    </location>
    <ligand>
        <name>FAD</name>
        <dbReference type="ChEBI" id="CHEBI:57692"/>
    </ligand>
</feature>
<dbReference type="GO" id="GO:0050660">
    <property type="term" value="F:flavin adenine dinucleotide binding"/>
    <property type="evidence" value="ECO:0007669"/>
    <property type="project" value="InterPro"/>
</dbReference>
<dbReference type="InterPro" id="IPR012999">
    <property type="entry name" value="Pyr_OxRdtase_I_AS"/>
</dbReference>
<comment type="catalytic activity">
    <reaction evidence="12 16">
        <text>N(6)-[(R)-dihydrolipoyl]-L-lysyl-[protein] + NAD(+) = N(6)-[(R)-lipoyl]-L-lysyl-[protein] + NADH + H(+)</text>
        <dbReference type="Rhea" id="RHEA:15045"/>
        <dbReference type="Rhea" id="RHEA-COMP:10474"/>
        <dbReference type="Rhea" id="RHEA-COMP:10475"/>
        <dbReference type="ChEBI" id="CHEBI:15378"/>
        <dbReference type="ChEBI" id="CHEBI:57540"/>
        <dbReference type="ChEBI" id="CHEBI:57945"/>
        <dbReference type="ChEBI" id="CHEBI:83099"/>
        <dbReference type="ChEBI" id="CHEBI:83100"/>
        <dbReference type="EC" id="1.8.1.4"/>
    </reaction>
</comment>
<evidence type="ECO:0000256" key="3">
    <source>
        <dbReference type="ARBA" id="ARBA00012608"/>
    </source>
</evidence>
<keyword evidence="8 16" id="KW-0560">Oxidoreductase</keyword>
<dbReference type="Pfam" id="PF02852">
    <property type="entry name" value="Pyr_redox_dim"/>
    <property type="match status" value="1"/>
</dbReference>
<evidence type="ECO:0000256" key="2">
    <source>
        <dbReference type="ARBA" id="ARBA00007532"/>
    </source>
</evidence>
<feature type="binding site" evidence="14">
    <location>
        <position position="48"/>
    </location>
    <ligand>
        <name>FAD</name>
        <dbReference type="ChEBI" id="CHEBI:57692"/>
    </ligand>
</feature>
<dbReference type="PANTHER" id="PTHR22912:SF217">
    <property type="entry name" value="DIHYDROLIPOYL DEHYDROGENASE"/>
    <property type="match status" value="1"/>
</dbReference>
<dbReference type="Gene3D" id="3.30.390.30">
    <property type="match status" value="1"/>
</dbReference>
<dbReference type="Pfam" id="PF07992">
    <property type="entry name" value="Pyr_redox_2"/>
    <property type="match status" value="1"/>
</dbReference>
<dbReference type="InterPro" id="IPR006258">
    <property type="entry name" value="Lipoamide_DH"/>
</dbReference>
<keyword evidence="5" id="KW-0963">Cytoplasm</keyword>
<evidence type="ECO:0000256" key="14">
    <source>
        <dbReference type="PIRSR" id="PIRSR000350-3"/>
    </source>
</evidence>
<dbReference type="PROSITE" id="PS00076">
    <property type="entry name" value="PYRIDINE_REDOX_1"/>
    <property type="match status" value="1"/>
</dbReference>
<dbReference type="InterPro" id="IPR036188">
    <property type="entry name" value="FAD/NAD-bd_sf"/>
</dbReference>
<dbReference type="FunFam" id="3.30.390.30:FF:000001">
    <property type="entry name" value="Dihydrolipoyl dehydrogenase"/>
    <property type="match status" value="1"/>
</dbReference>
<accession>A0A8J3EU27</accession>
<comment type="cofactor">
    <cofactor evidence="14 16">
        <name>FAD</name>
        <dbReference type="ChEBI" id="CHEBI:57692"/>
    </cofactor>
    <text evidence="14 16">Binds 1 FAD per subunit.</text>
</comment>
<sequence length="483" mass="50276">MHDIVVVGGGPGGYATAFRAAARGLDVALVESDKVGGTCLHRGCIPSKALLHVAEVLEEVHRADIMGLKVSYEGLDGDALSGFRDGVITRMFKGLDFLVSKRTTRHAGRGRLLQGADGRVEVEVSAGDGSTTRVQGRHVVIATGSVPRGLPGVEIDGEVVQTSDHALWFTEPPARAVVIGAGAIGMEFASMWRPMGSEVTVVEALERVLPLEDTDSSAAIAKAYAARGIEVLTSARVQSVERDGDLARVEVEVDGERRVLEVDRVLVATGRGPNTADIGADELGLLDERGFVTTDEWGATKLDGVWAVGDVRPTLALAHAAFAEGFVVADRIALASGVEGDGLDAVQPVDHTHTPRVTYCHPEVASVGLTEAEAREAFGDAVATETSSFKHNAKGILAGTDGFVKVVHRTDGTPTGATGSGGPVVGVHIVGPHATDLIAEATLATTWEALPVELAAITHAHPSLYEAMGEAFQSAAGLPFHGA</sequence>
<evidence type="ECO:0000256" key="13">
    <source>
        <dbReference type="PIRSR" id="PIRSR000350-2"/>
    </source>
</evidence>
<organism evidence="19 20">
    <name type="scientific">Egicoccus halophilus</name>
    <dbReference type="NCBI Taxonomy" id="1670830"/>
    <lineage>
        <taxon>Bacteria</taxon>
        <taxon>Bacillati</taxon>
        <taxon>Actinomycetota</taxon>
        <taxon>Nitriliruptoria</taxon>
        <taxon>Egicoccales</taxon>
        <taxon>Egicoccaceae</taxon>
        <taxon>Egicoccus</taxon>
    </lineage>
</organism>
<name>A0A8J3EU27_9ACTN</name>
<evidence type="ECO:0000313" key="19">
    <source>
        <dbReference type="EMBL" id="GGI06280.1"/>
    </source>
</evidence>
<comment type="similarity">
    <text evidence="2 16">Belongs to the class-I pyridine nucleotide-disulfide oxidoreductase family.</text>
</comment>
<dbReference type="OrthoDB" id="4678789at2"/>
<dbReference type="InterPro" id="IPR023753">
    <property type="entry name" value="FAD/NAD-binding_dom"/>
</dbReference>
<evidence type="ECO:0000256" key="4">
    <source>
        <dbReference type="ARBA" id="ARBA00016961"/>
    </source>
</evidence>
<evidence type="ECO:0000256" key="10">
    <source>
        <dbReference type="ARBA" id="ARBA00023157"/>
    </source>
</evidence>
<evidence type="ECO:0000313" key="20">
    <source>
        <dbReference type="Proteomes" id="UP000650511"/>
    </source>
</evidence>
<dbReference type="EC" id="1.8.1.4" evidence="3 16"/>
<feature type="binding site" evidence="14">
    <location>
        <position position="270"/>
    </location>
    <ligand>
        <name>NAD(+)</name>
        <dbReference type="ChEBI" id="CHEBI:57540"/>
    </ligand>
</feature>
<feature type="binding site" evidence="14">
    <location>
        <position position="110"/>
    </location>
    <ligand>
        <name>FAD</name>
        <dbReference type="ChEBI" id="CHEBI:57692"/>
    </ligand>
</feature>
<evidence type="ECO:0000256" key="5">
    <source>
        <dbReference type="ARBA" id="ARBA00022490"/>
    </source>
</evidence>
<keyword evidence="10" id="KW-1015">Disulfide bond</keyword>
<protein>
    <recommendedName>
        <fullName evidence="4 16">Dihydrolipoyl dehydrogenase</fullName>
        <ecNumber evidence="3 16">1.8.1.4</ecNumber>
    </recommendedName>
</protein>
<dbReference type="AlphaFoldDB" id="A0A8J3EU27"/>
<keyword evidence="20" id="KW-1185">Reference proteome</keyword>
<evidence type="ECO:0000259" key="17">
    <source>
        <dbReference type="Pfam" id="PF02852"/>
    </source>
</evidence>
<dbReference type="SUPFAM" id="SSF55424">
    <property type="entry name" value="FAD/NAD-linked reductases, dimerisation (C-terminal) domain"/>
    <property type="match status" value="1"/>
</dbReference>
<keyword evidence="9 14" id="KW-0520">NAD</keyword>
<dbReference type="Proteomes" id="UP000650511">
    <property type="component" value="Unassembled WGS sequence"/>
</dbReference>
<gene>
    <name evidence="19" type="ORF">GCM10011354_18300</name>
</gene>
<dbReference type="EMBL" id="BMHA01000006">
    <property type="protein sequence ID" value="GGI06280.1"/>
    <property type="molecule type" value="Genomic_DNA"/>
</dbReference>
<dbReference type="Gene3D" id="3.50.50.60">
    <property type="entry name" value="FAD/NAD(P)-binding domain"/>
    <property type="match status" value="2"/>
</dbReference>
<keyword evidence="6 16" id="KW-0285">Flavoprotein</keyword>
<dbReference type="InterPro" id="IPR001100">
    <property type="entry name" value="Pyr_nuc-diS_OxRdtase"/>
</dbReference>
<dbReference type="GO" id="GO:0005737">
    <property type="term" value="C:cytoplasm"/>
    <property type="evidence" value="ECO:0007669"/>
    <property type="project" value="UniProtKB-SubCell"/>
</dbReference>
<reference evidence="19" key="1">
    <citation type="journal article" date="2014" name="Int. J. Syst. Evol. Microbiol.">
        <title>Complete genome sequence of Corynebacterium casei LMG S-19264T (=DSM 44701T), isolated from a smear-ripened cheese.</title>
        <authorList>
            <consortium name="US DOE Joint Genome Institute (JGI-PGF)"/>
            <person name="Walter F."/>
            <person name="Albersmeier A."/>
            <person name="Kalinowski J."/>
            <person name="Ruckert C."/>
        </authorList>
    </citation>
    <scope>NUCLEOTIDE SEQUENCE</scope>
    <source>
        <strain evidence="19">CGMCC 1.14988</strain>
    </source>
</reference>
<feature type="domain" description="FAD/NAD(P)-binding" evidence="18">
    <location>
        <begin position="2"/>
        <end position="325"/>
    </location>
</feature>
<reference evidence="19" key="2">
    <citation type="submission" date="2020-09" db="EMBL/GenBank/DDBJ databases">
        <authorList>
            <person name="Sun Q."/>
            <person name="Zhou Y."/>
        </authorList>
    </citation>
    <scope>NUCLEOTIDE SEQUENCE</scope>
    <source>
        <strain evidence="19">CGMCC 1.14988</strain>
    </source>
</reference>
<feature type="disulfide bond" description="Redox-active" evidence="15">
    <location>
        <begin position="39"/>
        <end position="44"/>
    </location>
</feature>
<dbReference type="SUPFAM" id="SSF51905">
    <property type="entry name" value="FAD/NAD(P)-binding domain"/>
    <property type="match status" value="1"/>
</dbReference>
<evidence type="ECO:0000256" key="7">
    <source>
        <dbReference type="ARBA" id="ARBA00022827"/>
    </source>
</evidence>
<feature type="domain" description="Pyridine nucleotide-disulphide oxidoreductase dimerisation" evidence="17">
    <location>
        <begin position="354"/>
        <end position="471"/>
    </location>
</feature>